<dbReference type="PANTHER" id="PTHR38769">
    <property type="entry name" value="UPF0381 PROTEIN YFCZ-RELATED"/>
    <property type="match status" value="1"/>
</dbReference>
<accession>A0A0J8XXF0</accession>
<evidence type="ECO:0000313" key="2">
    <source>
        <dbReference type="EMBL" id="PSW23007.1"/>
    </source>
</evidence>
<comment type="similarity">
    <text evidence="1">Belongs to the UPF0381 family.</text>
</comment>
<dbReference type="GO" id="GO:0005829">
    <property type="term" value="C:cytosol"/>
    <property type="evidence" value="ECO:0007669"/>
    <property type="project" value="TreeGrafter"/>
</dbReference>
<keyword evidence="3" id="KW-1185">Reference proteome</keyword>
<comment type="caution">
    <text evidence="2">The sequence shown here is derived from an EMBL/GenBank/DDBJ whole genome shotgun (WGS) entry which is preliminary data.</text>
</comment>
<dbReference type="EMBL" id="PYLZ01000010">
    <property type="protein sequence ID" value="PSW23007.1"/>
    <property type="molecule type" value="Genomic_DNA"/>
</dbReference>
<dbReference type="AlphaFoldDB" id="A0A0J8XXF0"/>
<dbReference type="RefSeq" id="WP_048899369.1">
    <property type="nucleotide sequence ID" value="NZ_AP024853.1"/>
</dbReference>
<evidence type="ECO:0000313" key="3">
    <source>
        <dbReference type="Proteomes" id="UP000240481"/>
    </source>
</evidence>
<reference evidence="2 3" key="1">
    <citation type="submission" date="2018-01" db="EMBL/GenBank/DDBJ databases">
        <title>Whole genome sequencing of Histamine producing bacteria.</title>
        <authorList>
            <person name="Butler K."/>
        </authorList>
    </citation>
    <scope>NUCLEOTIDE SEQUENCE [LARGE SCALE GENOMIC DNA]</scope>
    <source>
        <strain evidence="2 3">DSM 24669</strain>
    </source>
</reference>
<dbReference type="Proteomes" id="UP000240481">
    <property type="component" value="Unassembled WGS sequence"/>
</dbReference>
<protein>
    <submittedName>
        <fullName evidence="2">DUF406 domain-containing protein</fullName>
    </submittedName>
</protein>
<sequence length="101" mass="11285">MSNQDLDLEYQACEACGVSAEMGFVIKENDDVAEVKIFANGKTALLAEFSNYLALAKEVNTNFKHETTPLSEESQELTARIEFECSAEKLIFELRSRSLAK</sequence>
<organism evidence="2 3">
    <name type="scientific">Photobacterium swingsii</name>
    <dbReference type="NCBI Taxonomy" id="680026"/>
    <lineage>
        <taxon>Bacteria</taxon>
        <taxon>Pseudomonadati</taxon>
        <taxon>Pseudomonadota</taxon>
        <taxon>Gammaproteobacteria</taxon>
        <taxon>Vibrionales</taxon>
        <taxon>Vibrionaceae</taxon>
        <taxon>Photobacterium</taxon>
    </lineage>
</organism>
<dbReference type="InterPro" id="IPR035571">
    <property type="entry name" value="UPF0234-like_C"/>
</dbReference>
<dbReference type="InterPro" id="IPR005272">
    <property type="entry name" value="DUF406"/>
</dbReference>
<dbReference type="Pfam" id="PF04175">
    <property type="entry name" value="DUF406"/>
    <property type="match status" value="1"/>
</dbReference>
<evidence type="ECO:0000256" key="1">
    <source>
        <dbReference type="ARBA" id="ARBA00006201"/>
    </source>
</evidence>
<gene>
    <name evidence="2" type="ORF">C9I94_17665</name>
</gene>
<name>A0A0J8XXF0_9GAMM</name>
<proteinExistence type="inferred from homology"/>
<dbReference type="OrthoDB" id="5588209at2"/>
<dbReference type="Gene3D" id="3.30.70.860">
    <property type="match status" value="1"/>
</dbReference>
<dbReference type="PANTHER" id="PTHR38769:SF1">
    <property type="entry name" value="UPF0381 PROTEIN YFCZ-RELATED"/>
    <property type="match status" value="1"/>
</dbReference>